<dbReference type="RefSeq" id="WP_115280974.1">
    <property type="nucleotide sequence ID" value="NZ_AP022600.1"/>
</dbReference>
<dbReference type="InterPro" id="IPR036188">
    <property type="entry name" value="FAD/NAD-bd_sf"/>
</dbReference>
<evidence type="ECO:0000256" key="2">
    <source>
        <dbReference type="ARBA" id="ARBA00022630"/>
    </source>
</evidence>
<keyword evidence="4 6" id="KW-0560">Oxidoreductase</keyword>
<evidence type="ECO:0000313" key="6">
    <source>
        <dbReference type="EMBL" id="STZ62228.1"/>
    </source>
</evidence>
<dbReference type="GO" id="GO:0050660">
    <property type="term" value="F:flavin adenine dinucleotide binding"/>
    <property type="evidence" value="ECO:0007669"/>
    <property type="project" value="InterPro"/>
</dbReference>
<dbReference type="Proteomes" id="UP000254978">
    <property type="component" value="Unassembled WGS sequence"/>
</dbReference>
<keyword evidence="7" id="KW-1185">Reference proteome</keyword>
<reference evidence="6 7" key="1">
    <citation type="submission" date="2018-06" db="EMBL/GenBank/DDBJ databases">
        <authorList>
            <consortium name="Pathogen Informatics"/>
            <person name="Doyle S."/>
        </authorList>
    </citation>
    <scope>NUCLEOTIDE SEQUENCE [LARGE SCALE GENOMIC DNA]</scope>
    <source>
        <strain evidence="6 7">NCTC10821</strain>
    </source>
</reference>
<dbReference type="SUPFAM" id="SSF51905">
    <property type="entry name" value="FAD/NAD(P)-binding domain"/>
    <property type="match status" value="1"/>
</dbReference>
<dbReference type="GO" id="GO:0008115">
    <property type="term" value="F:sarcosine oxidase activity"/>
    <property type="evidence" value="ECO:0007669"/>
    <property type="project" value="UniProtKB-EC"/>
</dbReference>
<dbReference type="AlphaFoldDB" id="A0A378TN70"/>
<dbReference type="PANTHER" id="PTHR10961">
    <property type="entry name" value="PEROXISOMAL SARCOSINE OXIDASE"/>
    <property type="match status" value="1"/>
</dbReference>
<evidence type="ECO:0000256" key="1">
    <source>
        <dbReference type="ARBA" id="ARBA00001974"/>
    </source>
</evidence>
<name>A0A378TN70_9MYCO</name>
<dbReference type="EC" id="1.5.3.1" evidence="6"/>
<sequence length="382" mass="40633">MRAIVVGAGAWGLPAAAQLAARGHSTTLVDQYGVQNARSSSIGPTRLWRLADPDQARVRLSIRAVDAMARLQERSDERVFERRGLLWRDDRSLPPLTETLQACGIDFTAVEAADVCRWWPGLRPDGRDAIWQPEAGIVLAAASLRAQLRLFTSSGGTTLFGARVAEISPAAHGVEVSLDDSTVMHADVVVLAPGPGAPAMLAGLGLKVPLHPYLEQVVHFGDPTQPNAYDSYPGLFDGPTDEQPGIYAMPTPGLGYKVGLDEPLRDYRDDDADRTPDPARTATVRDRVHADLTSVSPTVLDAQVCSWTDSPDGRFVLDVLDGGVVVACGDSGEGFKFSALMGEVLADLAEGVTPDADVAALSAARFAHGLPERAGPHVLGRH</sequence>
<dbReference type="Gene3D" id="3.30.9.10">
    <property type="entry name" value="D-Amino Acid Oxidase, subunit A, domain 2"/>
    <property type="match status" value="1"/>
</dbReference>
<organism evidence="6 7">
    <name type="scientific">Mycolicibacterium tokaiense</name>
    <dbReference type="NCBI Taxonomy" id="39695"/>
    <lineage>
        <taxon>Bacteria</taxon>
        <taxon>Bacillati</taxon>
        <taxon>Actinomycetota</taxon>
        <taxon>Actinomycetes</taxon>
        <taxon>Mycobacteriales</taxon>
        <taxon>Mycobacteriaceae</taxon>
        <taxon>Mycolicibacterium</taxon>
    </lineage>
</organism>
<evidence type="ECO:0000259" key="5">
    <source>
        <dbReference type="Pfam" id="PF01266"/>
    </source>
</evidence>
<dbReference type="InterPro" id="IPR045170">
    <property type="entry name" value="MTOX"/>
</dbReference>
<gene>
    <name evidence="6" type="primary">solA</name>
    <name evidence="6" type="ORF">NCTC10821_05793</name>
</gene>
<protein>
    <submittedName>
        <fullName evidence="6">N-methyltryptophan oxidase</fullName>
        <ecNumber evidence="6">1.5.3.1</ecNumber>
    </submittedName>
</protein>
<dbReference type="Gene3D" id="3.50.50.60">
    <property type="entry name" value="FAD/NAD(P)-binding domain"/>
    <property type="match status" value="1"/>
</dbReference>
<keyword evidence="2" id="KW-0285">Flavoprotein</keyword>
<proteinExistence type="predicted"/>
<evidence type="ECO:0000256" key="4">
    <source>
        <dbReference type="ARBA" id="ARBA00023002"/>
    </source>
</evidence>
<feature type="domain" description="FAD dependent oxidoreductase" evidence="5">
    <location>
        <begin position="3"/>
        <end position="348"/>
    </location>
</feature>
<keyword evidence="3" id="KW-0274">FAD</keyword>
<dbReference type="PANTHER" id="PTHR10961:SF7">
    <property type="entry name" value="FAD DEPENDENT OXIDOREDUCTASE DOMAIN-CONTAINING PROTEIN"/>
    <property type="match status" value="1"/>
</dbReference>
<accession>A0A378TN70</accession>
<dbReference type="Pfam" id="PF01266">
    <property type="entry name" value="DAO"/>
    <property type="match status" value="1"/>
</dbReference>
<dbReference type="OrthoDB" id="9806452at2"/>
<evidence type="ECO:0000256" key="3">
    <source>
        <dbReference type="ARBA" id="ARBA00022827"/>
    </source>
</evidence>
<evidence type="ECO:0000313" key="7">
    <source>
        <dbReference type="Proteomes" id="UP000254978"/>
    </source>
</evidence>
<comment type="cofactor">
    <cofactor evidence="1">
        <name>FAD</name>
        <dbReference type="ChEBI" id="CHEBI:57692"/>
    </cofactor>
</comment>
<dbReference type="EMBL" id="UGQT01000001">
    <property type="protein sequence ID" value="STZ62228.1"/>
    <property type="molecule type" value="Genomic_DNA"/>
</dbReference>
<dbReference type="InterPro" id="IPR006076">
    <property type="entry name" value="FAD-dep_OxRdtase"/>
</dbReference>